<dbReference type="EMBL" id="LT671858">
    <property type="protein sequence ID" value="SIM76142.1"/>
    <property type="molecule type" value="Genomic_DNA"/>
</dbReference>
<dbReference type="Pfam" id="PF20143">
    <property type="entry name" value="NAD_kinase_C"/>
    <property type="match status" value="1"/>
</dbReference>
<comment type="subcellular location">
    <subcellularLocation>
        <location evidence="8">Cytoplasm</location>
    </subcellularLocation>
</comment>
<dbReference type="RefSeq" id="WP_021790099.1">
    <property type="nucleotide sequence ID" value="NZ_LT671858.1"/>
</dbReference>
<feature type="binding site" evidence="8">
    <location>
        <begin position="171"/>
        <end position="176"/>
    </location>
    <ligand>
        <name>NAD(+)</name>
        <dbReference type="ChEBI" id="CHEBI:57540"/>
    </ligand>
</feature>
<evidence type="ECO:0000313" key="12">
    <source>
        <dbReference type="Proteomes" id="UP000195607"/>
    </source>
</evidence>
<keyword evidence="11" id="KW-1185">Reference proteome</keyword>
<feature type="binding site" evidence="8">
    <location>
        <position position="230"/>
    </location>
    <ligand>
        <name>NAD(+)</name>
        <dbReference type="ChEBI" id="CHEBI:57540"/>
    </ligand>
</feature>
<keyword evidence="3 8" id="KW-0547">Nucleotide-binding</keyword>
<evidence type="ECO:0000256" key="2">
    <source>
        <dbReference type="ARBA" id="ARBA00022679"/>
    </source>
</evidence>
<comment type="caution">
    <text evidence="8">Lacks conserved residue(s) required for the propagation of feature annotation.</text>
</comment>
<feature type="binding site" evidence="8">
    <location>
        <position position="160"/>
    </location>
    <ligand>
        <name>NAD(+)</name>
        <dbReference type="ChEBI" id="CHEBI:57540"/>
    </ligand>
</feature>
<dbReference type="EC" id="2.7.1.23" evidence="8"/>
<dbReference type="Proteomes" id="UP000195607">
    <property type="component" value="Chromosome I"/>
</dbReference>
<name>A0A1N5VT16_9ARCH</name>
<dbReference type="EMBL" id="LT719092">
    <property type="protein sequence ID" value="SJK85291.1"/>
    <property type="molecule type" value="Genomic_DNA"/>
</dbReference>
<dbReference type="HAMAP" id="MF_00361">
    <property type="entry name" value="NAD_kinase"/>
    <property type="match status" value="1"/>
</dbReference>
<dbReference type="Pfam" id="PF01513">
    <property type="entry name" value="NAD_kinase"/>
    <property type="match status" value="1"/>
</dbReference>
<dbReference type="GO" id="GO:0019674">
    <property type="term" value="P:NAD+ metabolic process"/>
    <property type="evidence" value="ECO:0007669"/>
    <property type="project" value="InterPro"/>
</dbReference>
<dbReference type="SUPFAM" id="SSF111331">
    <property type="entry name" value="NAD kinase/diacylglycerol kinase-like"/>
    <property type="match status" value="1"/>
</dbReference>
<dbReference type="PANTHER" id="PTHR20275">
    <property type="entry name" value="NAD KINASE"/>
    <property type="match status" value="1"/>
</dbReference>
<dbReference type="GO" id="GO:0046872">
    <property type="term" value="F:metal ion binding"/>
    <property type="evidence" value="ECO:0007669"/>
    <property type="project" value="UniProtKB-UniRule"/>
</dbReference>
<organism evidence="9 12">
    <name type="scientific">Cuniculiplasma divulgatum</name>
    <dbReference type="NCBI Taxonomy" id="1673428"/>
    <lineage>
        <taxon>Archaea</taxon>
        <taxon>Methanobacteriati</taxon>
        <taxon>Thermoplasmatota</taxon>
        <taxon>Thermoplasmata</taxon>
        <taxon>Thermoplasmatales</taxon>
        <taxon>Cuniculiplasmataceae</taxon>
        <taxon>Cuniculiplasma</taxon>
    </lineage>
</organism>
<comment type="similarity">
    <text evidence="8">Belongs to the NAD kinase family.</text>
</comment>
<comment type="cofactor">
    <cofactor evidence="8">
        <name>a divalent metal cation</name>
        <dbReference type="ChEBI" id="CHEBI:60240"/>
    </cofactor>
</comment>
<dbReference type="GeneID" id="41588745"/>
<comment type="catalytic activity">
    <reaction evidence="8">
        <text>NAD(+) + ATP = ADP + NADP(+) + H(+)</text>
        <dbReference type="Rhea" id="RHEA:18629"/>
        <dbReference type="ChEBI" id="CHEBI:15378"/>
        <dbReference type="ChEBI" id="CHEBI:30616"/>
        <dbReference type="ChEBI" id="CHEBI:57540"/>
        <dbReference type="ChEBI" id="CHEBI:58349"/>
        <dbReference type="ChEBI" id="CHEBI:456216"/>
        <dbReference type="EC" id="2.7.1.23"/>
    </reaction>
</comment>
<keyword evidence="6 8" id="KW-0521">NADP</keyword>
<dbReference type="InterPro" id="IPR002504">
    <property type="entry name" value="NADK"/>
</dbReference>
<feature type="active site" description="Proton acceptor" evidence="8">
    <location>
        <position position="63"/>
    </location>
</feature>
<dbReference type="GO" id="GO:0005524">
    <property type="term" value="F:ATP binding"/>
    <property type="evidence" value="ECO:0007669"/>
    <property type="project" value="UniProtKB-KW"/>
</dbReference>
<dbReference type="Gene3D" id="3.40.50.10330">
    <property type="entry name" value="Probable inorganic polyphosphate/atp-NAD kinase, domain 1"/>
    <property type="match status" value="1"/>
</dbReference>
<feature type="binding site" evidence="8">
    <location>
        <begin position="63"/>
        <end position="64"/>
    </location>
    <ligand>
        <name>NAD(+)</name>
        <dbReference type="ChEBI" id="CHEBI:57540"/>
    </ligand>
</feature>
<dbReference type="STRING" id="1673428.CPM_1497"/>
<feature type="binding site" evidence="8">
    <location>
        <position position="158"/>
    </location>
    <ligand>
        <name>NAD(+)</name>
        <dbReference type="ChEBI" id="CHEBI:57540"/>
    </ligand>
</feature>
<dbReference type="InterPro" id="IPR017437">
    <property type="entry name" value="ATP-NAD_kinase_PpnK-typ_C"/>
</dbReference>
<evidence type="ECO:0000256" key="4">
    <source>
        <dbReference type="ARBA" id="ARBA00022777"/>
    </source>
</evidence>
<gene>
    <name evidence="8" type="primary">nadK</name>
    <name evidence="10" type="ORF">CPM_1497</name>
    <name evidence="9" type="ORF">CSP5_1503</name>
</gene>
<evidence type="ECO:0000256" key="8">
    <source>
        <dbReference type="HAMAP-Rule" id="MF_00361"/>
    </source>
</evidence>
<evidence type="ECO:0000256" key="1">
    <source>
        <dbReference type="ARBA" id="ARBA00022490"/>
    </source>
</evidence>
<keyword evidence="5 8" id="KW-0067">ATP-binding</keyword>
<dbReference type="OrthoDB" id="77798at2157"/>
<dbReference type="GO" id="GO:0003951">
    <property type="term" value="F:NAD+ kinase activity"/>
    <property type="evidence" value="ECO:0007669"/>
    <property type="project" value="UniProtKB-UniRule"/>
</dbReference>
<feature type="binding site" evidence="8">
    <location>
        <begin position="130"/>
        <end position="131"/>
    </location>
    <ligand>
        <name>NAD(+)</name>
        <dbReference type="ChEBI" id="CHEBI:57540"/>
    </ligand>
</feature>
<reference evidence="9 12" key="1">
    <citation type="submission" date="2016-04" db="EMBL/GenBank/DDBJ databases">
        <authorList>
            <person name="Evans L.H."/>
            <person name="Alamgir A."/>
            <person name="Owens N."/>
            <person name="Weber N.D."/>
            <person name="Virtaneva K."/>
            <person name="Barbian K."/>
            <person name="Babar A."/>
            <person name="Rosenke K."/>
        </authorList>
    </citation>
    <scope>NUCLEOTIDE SEQUENCE [LARGE SCALE GENOMIC DNA]</scope>
    <source>
        <strain evidence="9">S5</strain>
        <strain evidence="12">S5(T) (JCM 30642 \VKM B-2941)</strain>
    </source>
</reference>
<dbReference type="GO" id="GO:0005737">
    <property type="term" value="C:cytoplasm"/>
    <property type="evidence" value="ECO:0007669"/>
    <property type="project" value="UniProtKB-SubCell"/>
</dbReference>
<comment type="function">
    <text evidence="8">Involved in the regulation of the intracellular balance of NAD and NADP, and is a key enzyme in the biosynthesis of NADP. Catalyzes specifically the phosphorylation on 2'-hydroxyl of the adenosine moiety of NAD to yield NADP.</text>
</comment>
<feature type="binding site" evidence="8">
    <location>
        <position position="168"/>
    </location>
    <ligand>
        <name>NAD(+)</name>
        <dbReference type="ChEBI" id="CHEBI:57540"/>
    </ligand>
</feature>
<dbReference type="Gene3D" id="2.60.200.30">
    <property type="entry name" value="Probable inorganic polyphosphate/atp-NAD kinase, domain 2"/>
    <property type="match status" value="1"/>
</dbReference>
<evidence type="ECO:0000256" key="3">
    <source>
        <dbReference type="ARBA" id="ARBA00022741"/>
    </source>
</evidence>
<evidence type="ECO:0000313" key="11">
    <source>
        <dbReference type="Proteomes" id="UP000187822"/>
    </source>
</evidence>
<dbReference type="InterPro" id="IPR016064">
    <property type="entry name" value="NAD/diacylglycerol_kinase_sf"/>
</dbReference>
<accession>A0A1N5VT16</accession>
<reference evidence="11" key="2">
    <citation type="submission" date="2016-06" db="EMBL/GenBank/DDBJ databases">
        <authorList>
            <person name="Toshchakov V.S."/>
        </authorList>
    </citation>
    <scope>NUCLEOTIDE SEQUENCE [LARGE SCALE GENOMIC DNA]</scope>
    <source>
        <strain>PM4 (JCM 30641</strain>
        <strain evidence="11">\VKM B-2940)</strain>
    </source>
</reference>
<evidence type="ECO:0000256" key="6">
    <source>
        <dbReference type="ARBA" id="ARBA00022857"/>
    </source>
</evidence>
<evidence type="ECO:0000313" key="9">
    <source>
        <dbReference type="EMBL" id="SIM76142.1"/>
    </source>
</evidence>
<dbReference type="PANTHER" id="PTHR20275:SF43">
    <property type="entry name" value="BIFUNCTIONAL NADP PHOSPHATASE_NAD KINASE"/>
    <property type="match status" value="1"/>
</dbReference>
<keyword evidence="1 8" id="KW-0963">Cytoplasm</keyword>
<dbReference type="AlphaFoldDB" id="A0A1N5VT16"/>
<reference evidence="10" key="3">
    <citation type="submission" date="2016-06" db="EMBL/GenBank/DDBJ databases">
        <authorList>
            <person name="Olsen C.W."/>
            <person name="Carey S."/>
            <person name="Hinshaw L."/>
            <person name="Karasin A.I."/>
        </authorList>
    </citation>
    <scope>NUCLEOTIDE SEQUENCE [LARGE SCALE GENOMIC DNA]</scope>
    <source>
        <strain evidence="10">PM4</strain>
    </source>
</reference>
<evidence type="ECO:0000256" key="5">
    <source>
        <dbReference type="ARBA" id="ARBA00022840"/>
    </source>
</evidence>
<keyword evidence="2 8" id="KW-0808">Transferase</keyword>
<keyword evidence="7 8" id="KW-0520">NAD</keyword>
<feature type="binding site" evidence="8">
    <location>
        <position position="141"/>
    </location>
    <ligand>
        <name>NAD(+)</name>
        <dbReference type="ChEBI" id="CHEBI:57540"/>
    </ligand>
</feature>
<evidence type="ECO:0000313" key="10">
    <source>
        <dbReference type="EMBL" id="SJK85291.1"/>
    </source>
</evidence>
<dbReference type="Proteomes" id="UP000187822">
    <property type="component" value="Chromosome I"/>
</dbReference>
<feature type="binding site" evidence="8">
    <location>
        <position position="195"/>
    </location>
    <ligand>
        <name>NAD(+)</name>
        <dbReference type="ChEBI" id="CHEBI:57540"/>
    </ligand>
</feature>
<evidence type="ECO:0000256" key="7">
    <source>
        <dbReference type="ARBA" id="ARBA00023027"/>
    </source>
</evidence>
<proteinExistence type="inferred from homology"/>
<keyword evidence="4 8" id="KW-0418">Kinase</keyword>
<dbReference type="NCBIfam" id="NF002255">
    <property type="entry name" value="PRK01185.1"/>
    <property type="match status" value="1"/>
</dbReference>
<dbReference type="GO" id="GO:0006741">
    <property type="term" value="P:NADP+ biosynthetic process"/>
    <property type="evidence" value="ECO:0007669"/>
    <property type="project" value="UniProtKB-UniRule"/>
</dbReference>
<protein>
    <recommendedName>
        <fullName evidence="8">NAD kinase</fullName>
        <ecNumber evidence="8">2.7.1.23</ecNumber>
    </recommendedName>
    <alternativeName>
        <fullName evidence="8">ATP-dependent NAD kinase</fullName>
    </alternativeName>
</protein>
<dbReference type="InterPro" id="IPR017438">
    <property type="entry name" value="ATP-NAD_kinase_N"/>
</dbReference>
<dbReference type="KEGG" id="cdiv:CPM_1497"/>
<sequence>MKIAFIIKKNCPRCAKIVKRIDDILPQEWERIYEEELRPFIKEKEYRPLDEIEADILFTIGGDGTVLLAAQKAKGAILGINMGSLGFLSEVEVGKVEETVYRIIRGEHRFVEFMRLEVMVNGEIVGYALNEVVVHSNRIAKVRNFKLYLDGSFVERTKADGIIVATPIGSTSYSLSAGGPIVMPATQAMVISYLAPVTLRIRPMVAPSTSVLDILVSGIDQDCLIILDGQKEVNFTSSDKVTITRASKSYKFITLRRDFYAKLREKLLKDVVN</sequence>